<organism evidence="1 2">
    <name type="scientific">Fundidesulfovibrio magnetotacticus</name>
    <dbReference type="NCBI Taxonomy" id="2730080"/>
    <lineage>
        <taxon>Bacteria</taxon>
        <taxon>Pseudomonadati</taxon>
        <taxon>Thermodesulfobacteriota</taxon>
        <taxon>Desulfovibrionia</taxon>
        <taxon>Desulfovibrionales</taxon>
        <taxon>Desulfovibrionaceae</taxon>
        <taxon>Fundidesulfovibrio</taxon>
    </lineage>
</organism>
<keyword evidence="2" id="KW-1185">Reference proteome</keyword>
<comment type="caution">
    <text evidence="1">The sequence shown here is derived from an EMBL/GenBank/DDBJ whole genome shotgun (WGS) entry which is preliminary data.</text>
</comment>
<dbReference type="AlphaFoldDB" id="A0A6V8LY74"/>
<proteinExistence type="predicted"/>
<protein>
    <submittedName>
        <fullName evidence="1">Uncharacterized protein</fullName>
    </submittedName>
</protein>
<reference evidence="1 2" key="1">
    <citation type="submission" date="2020-04" db="EMBL/GenBank/DDBJ databases">
        <authorList>
            <consortium name="Desulfovibrio sp. FSS-1 genome sequencing consortium"/>
            <person name="Shimoshige H."/>
            <person name="Kobayashi H."/>
            <person name="Maekawa T."/>
        </authorList>
    </citation>
    <scope>NUCLEOTIDE SEQUENCE [LARGE SCALE GENOMIC DNA]</scope>
    <source>
        <strain evidence="1 2">SIID29052-01</strain>
    </source>
</reference>
<evidence type="ECO:0000313" key="2">
    <source>
        <dbReference type="Proteomes" id="UP000494245"/>
    </source>
</evidence>
<evidence type="ECO:0000313" key="1">
    <source>
        <dbReference type="EMBL" id="GFK95188.1"/>
    </source>
</evidence>
<gene>
    <name evidence="1" type="ORF">NNJEOMEG_03046</name>
</gene>
<sequence>MRTLALAACLAALAAALWLDWRAFRADCRALVARGLTAPADPASPLAQDAFHQAMARDLLGELTRQAPDVLYLNDSVMGGHSAHEARTSLDELLARELARQGEAGAARGAVVRAPAVRGLSGAGYTPLVYGRYGELLGHAARKPRLALISLNPRSFSSDWFFGPDYLYARVTRFLPALGRSPDAALWLSRLPSRLAGQSLEDFLAARGEAPVPESVARAWFRDNARDPAAFGPEPRGLDAYEQGVRARFLENYMSAPVEEEHPMAVQTAQAVRAFVRAGIPVLAYATPVDAEEARRLLGPGFKALLRRDMDALERVVRGAGGQFLDLAELLDSQDFVDRDQACEHLSLSGREKLARALAPAVAAALAR</sequence>
<accession>A0A6V8LY74</accession>
<name>A0A6V8LY74_9BACT</name>
<dbReference type="EMBL" id="BLTE01000015">
    <property type="protein sequence ID" value="GFK95188.1"/>
    <property type="molecule type" value="Genomic_DNA"/>
</dbReference>
<reference evidence="1 2" key="2">
    <citation type="submission" date="2020-05" db="EMBL/GenBank/DDBJ databases">
        <title>Draft genome sequence of Desulfovibrio sp. strainFSS-1.</title>
        <authorList>
            <person name="Shimoshige H."/>
            <person name="Kobayashi H."/>
            <person name="Maekawa T."/>
        </authorList>
    </citation>
    <scope>NUCLEOTIDE SEQUENCE [LARGE SCALE GENOMIC DNA]</scope>
    <source>
        <strain evidence="1 2">SIID29052-01</strain>
    </source>
</reference>
<dbReference type="Proteomes" id="UP000494245">
    <property type="component" value="Unassembled WGS sequence"/>
</dbReference>